<dbReference type="SMART" id="SM00665">
    <property type="entry name" value="B561"/>
    <property type="match status" value="1"/>
</dbReference>
<dbReference type="GO" id="GO:0016491">
    <property type="term" value="F:oxidoreductase activity"/>
    <property type="evidence" value="ECO:0007669"/>
    <property type="project" value="InterPro"/>
</dbReference>
<reference evidence="13 14" key="1">
    <citation type="journal article" date="2018" name="Gigascience">
        <title>Genomes of trombidid mites reveal novel predicted allergens and laterally-transferred genes associated with secondary metabolism.</title>
        <authorList>
            <person name="Dong X."/>
            <person name="Chaisiri K."/>
            <person name="Xia D."/>
            <person name="Armstrong S.D."/>
            <person name="Fang Y."/>
            <person name="Donnelly M.J."/>
            <person name="Kadowaki T."/>
            <person name="McGarry J.W."/>
            <person name="Darby A.C."/>
            <person name="Makepeace B.L."/>
        </authorList>
    </citation>
    <scope>NUCLEOTIDE SEQUENCE [LARGE SCALE GENOMIC DNA]</scope>
    <source>
        <strain evidence="13">UoL-WK</strain>
    </source>
</reference>
<feature type="transmembrane region" description="Helical" evidence="11">
    <location>
        <begin position="21"/>
        <end position="40"/>
    </location>
</feature>
<feature type="transmembrane region" description="Helical" evidence="11">
    <location>
        <begin position="98"/>
        <end position="124"/>
    </location>
</feature>
<organism evidence="13 14">
    <name type="scientific">Dinothrombium tinctorium</name>
    <dbReference type="NCBI Taxonomy" id="1965070"/>
    <lineage>
        <taxon>Eukaryota</taxon>
        <taxon>Metazoa</taxon>
        <taxon>Ecdysozoa</taxon>
        <taxon>Arthropoda</taxon>
        <taxon>Chelicerata</taxon>
        <taxon>Arachnida</taxon>
        <taxon>Acari</taxon>
        <taxon>Acariformes</taxon>
        <taxon>Trombidiformes</taxon>
        <taxon>Prostigmata</taxon>
        <taxon>Anystina</taxon>
        <taxon>Parasitengona</taxon>
        <taxon>Trombidioidea</taxon>
        <taxon>Trombidiidae</taxon>
        <taxon>Dinothrombium</taxon>
    </lineage>
</organism>
<feature type="transmembrane region" description="Helical" evidence="11">
    <location>
        <begin position="60"/>
        <end position="86"/>
    </location>
</feature>
<evidence type="ECO:0000256" key="7">
    <source>
        <dbReference type="ARBA" id="ARBA00022982"/>
    </source>
</evidence>
<dbReference type="Pfam" id="PF03188">
    <property type="entry name" value="Cytochrom_B561"/>
    <property type="match status" value="1"/>
</dbReference>
<sequence length="179" mass="19443">MLMYKLLICCTKIYTKIIHTIIFVCAISAITIGMVTGIQAQQNAIAKSPTAKHFYSIHAWSGLVTTALFALQFVFGFISFLVLLCCDKATAGFRKKMLPTHVTFGLVVYSLAVISCISGLMQVAKFRLTGKDGSGYYRSLGEPAIVINAVGCCMIGLAIILPYIIRNCGPKNRGSFSLN</sequence>
<dbReference type="GO" id="GO:0046872">
    <property type="term" value="F:metal ion binding"/>
    <property type="evidence" value="ECO:0007669"/>
    <property type="project" value="UniProtKB-KW"/>
</dbReference>
<comment type="caution">
    <text evidence="13">The sequence shown here is derived from an EMBL/GenBank/DDBJ whole genome shotgun (WGS) entry which is preliminary data.</text>
</comment>
<dbReference type="InterPro" id="IPR043205">
    <property type="entry name" value="CYB561/CYBRD1-like"/>
</dbReference>
<evidence type="ECO:0000259" key="12">
    <source>
        <dbReference type="PROSITE" id="PS50939"/>
    </source>
</evidence>
<feature type="domain" description="Cytochrome b561" evidence="12">
    <location>
        <begin position="1"/>
        <end position="166"/>
    </location>
</feature>
<evidence type="ECO:0000256" key="10">
    <source>
        <dbReference type="ARBA" id="ARBA00023136"/>
    </source>
</evidence>
<evidence type="ECO:0000256" key="5">
    <source>
        <dbReference type="ARBA" id="ARBA00022692"/>
    </source>
</evidence>
<evidence type="ECO:0000313" key="13">
    <source>
        <dbReference type="EMBL" id="RWS05775.1"/>
    </source>
</evidence>
<evidence type="ECO:0000256" key="8">
    <source>
        <dbReference type="ARBA" id="ARBA00022989"/>
    </source>
</evidence>
<evidence type="ECO:0000256" key="3">
    <source>
        <dbReference type="ARBA" id="ARBA00022448"/>
    </source>
</evidence>
<evidence type="ECO:0000256" key="9">
    <source>
        <dbReference type="ARBA" id="ARBA00023004"/>
    </source>
</evidence>
<gene>
    <name evidence="13" type="ORF">B4U79_04684</name>
</gene>
<name>A0A443QRY3_9ACAR</name>
<dbReference type="GO" id="GO:0016020">
    <property type="term" value="C:membrane"/>
    <property type="evidence" value="ECO:0007669"/>
    <property type="project" value="UniProtKB-SubCell"/>
</dbReference>
<comment type="cofactor">
    <cofactor evidence="1">
        <name>heme b</name>
        <dbReference type="ChEBI" id="CHEBI:60344"/>
    </cofactor>
</comment>
<keyword evidence="5 11" id="KW-0812">Transmembrane</keyword>
<keyword evidence="4" id="KW-0349">Heme</keyword>
<dbReference type="PANTHER" id="PTHR10106:SF24">
    <property type="entry name" value="NO EXTENDED MEMORY, ISOFORM A"/>
    <property type="match status" value="1"/>
</dbReference>
<evidence type="ECO:0000256" key="2">
    <source>
        <dbReference type="ARBA" id="ARBA00004141"/>
    </source>
</evidence>
<dbReference type="Gene3D" id="1.20.120.1770">
    <property type="match status" value="1"/>
</dbReference>
<dbReference type="Proteomes" id="UP000285301">
    <property type="component" value="Unassembled WGS sequence"/>
</dbReference>
<evidence type="ECO:0000256" key="1">
    <source>
        <dbReference type="ARBA" id="ARBA00001970"/>
    </source>
</evidence>
<keyword evidence="6" id="KW-0479">Metal-binding</keyword>
<keyword evidence="7" id="KW-0249">Electron transport</keyword>
<evidence type="ECO:0000256" key="11">
    <source>
        <dbReference type="SAM" id="Phobius"/>
    </source>
</evidence>
<evidence type="ECO:0000256" key="4">
    <source>
        <dbReference type="ARBA" id="ARBA00022617"/>
    </source>
</evidence>
<dbReference type="PANTHER" id="PTHR10106">
    <property type="entry name" value="CYTOCHROME B561-RELATED"/>
    <property type="match status" value="1"/>
</dbReference>
<dbReference type="OrthoDB" id="907479at2759"/>
<protein>
    <submittedName>
        <fullName evidence="13">Cytochrome b reductase 1-like protein</fullName>
    </submittedName>
</protein>
<evidence type="ECO:0000313" key="14">
    <source>
        <dbReference type="Proteomes" id="UP000285301"/>
    </source>
</evidence>
<dbReference type="AlphaFoldDB" id="A0A443QRY3"/>
<keyword evidence="9" id="KW-0408">Iron</keyword>
<feature type="transmembrane region" description="Helical" evidence="11">
    <location>
        <begin position="144"/>
        <end position="165"/>
    </location>
</feature>
<keyword evidence="14" id="KW-1185">Reference proteome</keyword>
<keyword evidence="8 11" id="KW-1133">Transmembrane helix</keyword>
<keyword evidence="10 11" id="KW-0472">Membrane</keyword>
<feature type="non-terminal residue" evidence="13">
    <location>
        <position position="179"/>
    </location>
</feature>
<dbReference type="PROSITE" id="PS50939">
    <property type="entry name" value="CYTOCHROME_B561"/>
    <property type="match status" value="1"/>
</dbReference>
<accession>A0A443QRY3</accession>
<dbReference type="EMBL" id="NCKU01004557">
    <property type="protein sequence ID" value="RWS05775.1"/>
    <property type="molecule type" value="Genomic_DNA"/>
</dbReference>
<dbReference type="InterPro" id="IPR006593">
    <property type="entry name" value="Cyt_b561/ferric_Rdtase_TM"/>
</dbReference>
<proteinExistence type="predicted"/>
<evidence type="ECO:0000256" key="6">
    <source>
        <dbReference type="ARBA" id="ARBA00022723"/>
    </source>
</evidence>
<comment type="subcellular location">
    <subcellularLocation>
        <location evidence="2">Membrane</location>
        <topology evidence="2">Multi-pass membrane protein</topology>
    </subcellularLocation>
</comment>
<keyword evidence="3" id="KW-0813">Transport</keyword>